<proteinExistence type="predicted"/>
<protein>
    <submittedName>
        <fullName evidence="1">Spherulation-specific family 4</fullName>
    </submittedName>
</protein>
<dbReference type="EMBL" id="JACYCD010000047">
    <property type="protein sequence ID" value="KAF8710798.1"/>
    <property type="molecule type" value="Genomic_DNA"/>
</dbReference>
<gene>
    <name evidence="1" type="ORF">RHS03_01721</name>
</gene>
<evidence type="ECO:0000313" key="2">
    <source>
        <dbReference type="Proteomes" id="UP000602905"/>
    </source>
</evidence>
<reference evidence="1" key="1">
    <citation type="submission" date="2020-09" db="EMBL/GenBank/DDBJ databases">
        <title>Comparative genome analyses of four rice-infecting Rhizoctonia solani isolates reveal extensive enrichment of homogalacturonan modification genes.</title>
        <authorList>
            <person name="Lee D.-Y."/>
            <person name="Jeon J."/>
            <person name="Kim K.-T."/>
            <person name="Cheong K."/>
            <person name="Song H."/>
            <person name="Choi G."/>
            <person name="Ko J."/>
            <person name="Opiyo S.O."/>
            <person name="Zuo S."/>
            <person name="Madhav S."/>
            <person name="Lee Y.-H."/>
            <person name="Wang G.-L."/>
        </authorList>
    </citation>
    <scope>NUCLEOTIDE SEQUENCE</scope>
    <source>
        <strain evidence="1">AG1-IA WGL</strain>
    </source>
</reference>
<dbReference type="Pfam" id="PF12138">
    <property type="entry name" value="Spherulin4"/>
    <property type="match status" value="1"/>
</dbReference>
<dbReference type="PANTHER" id="PTHR35040:SF9">
    <property type="entry name" value="4-LIKE CELL SURFACE PROTEIN, PUTATIVE (AFU_ORTHOLOGUE AFUA_4G14080)-RELATED"/>
    <property type="match status" value="1"/>
</dbReference>
<name>A0A8H7LXL0_9AGAM</name>
<evidence type="ECO:0000313" key="1">
    <source>
        <dbReference type="EMBL" id="KAF8710798.1"/>
    </source>
</evidence>
<dbReference type="OrthoDB" id="5342184at2759"/>
<dbReference type="Proteomes" id="UP000602905">
    <property type="component" value="Unassembled WGS sequence"/>
</dbReference>
<comment type="caution">
    <text evidence="1">The sequence shown here is derived from an EMBL/GenBank/DDBJ whole genome shotgun (WGS) entry which is preliminary data.</text>
</comment>
<dbReference type="PANTHER" id="PTHR35040">
    <property type="match status" value="1"/>
</dbReference>
<accession>A0A8H7LXL0</accession>
<organism evidence="1 2">
    <name type="scientific">Rhizoctonia solani</name>
    <dbReference type="NCBI Taxonomy" id="456999"/>
    <lineage>
        <taxon>Eukaryota</taxon>
        <taxon>Fungi</taxon>
        <taxon>Dikarya</taxon>
        <taxon>Basidiomycota</taxon>
        <taxon>Agaricomycotina</taxon>
        <taxon>Agaricomycetes</taxon>
        <taxon>Cantharellales</taxon>
        <taxon>Ceratobasidiaceae</taxon>
        <taxon>Rhizoctonia</taxon>
    </lineage>
</organism>
<dbReference type="AlphaFoldDB" id="A0A8H7LXL0"/>
<sequence>MEGKNIDIALFYEAQMLSRILWDIKVAGRWEEMILVRAALASGIIFPLYIYPGDNCAGWAPAISAATTHPNLPFYFIINPASGPGPNDSQPDANYQACIPRLRPAANPDAKVLGYVPTWFADATRSSEVEADIRTYAQWGSAYRPTGIFYDQASAKEGVPESIYQNLYSGYTSYAKSHIPNAFVSLNPGIRTPSAFYNFADQIVTVENYYNNFSPSLYTISPSTPAAKQAVILTDSSSSLPSSTINQIIKTDKIGALYITDDVQVNEQNPYDSFPSYWTNFVDAVQTAAS</sequence>
<dbReference type="InterPro" id="IPR021986">
    <property type="entry name" value="Spherulin4"/>
</dbReference>
<feature type="non-terminal residue" evidence="1">
    <location>
        <position position="1"/>
    </location>
</feature>